<dbReference type="NCBIfam" id="NF041920">
    <property type="entry name" value="DmpI"/>
    <property type="match status" value="1"/>
</dbReference>
<reference evidence="3 4" key="1">
    <citation type="submission" date="2014-12" db="EMBL/GenBank/DDBJ databases">
        <title>Genome sequence of Methanobrevibacter arboriphilicus DH1, DSM1125.</title>
        <authorList>
            <person name="Poehlein A."/>
            <person name="Thauer R.K."/>
            <person name="Seedorf H."/>
            <person name="Daniel R."/>
        </authorList>
    </citation>
    <scope>NUCLEOTIDE SEQUENCE [LARGE SCALE GENOMIC DNA]</scope>
    <source>
        <strain evidence="3 4">DH1</strain>
    </source>
</reference>
<sequence>MPVIIVESNKLDVDKKREYVKNLTKLTAETYGLPENTVTIIIRENEAENIGVAGNLLSELEE</sequence>
<accession>A0A1V6N4Z4</accession>
<evidence type="ECO:0000313" key="4">
    <source>
        <dbReference type="Proteomes" id="UP000191661"/>
    </source>
</evidence>
<dbReference type="AlphaFoldDB" id="A0A1V6N4Z4"/>
<dbReference type="InterPro" id="IPR004370">
    <property type="entry name" value="4-OT-like_dom"/>
</dbReference>
<dbReference type="SUPFAM" id="SSF55331">
    <property type="entry name" value="Tautomerase/MIF"/>
    <property type="match status" value="1"/>
</dbReference>
<evidence type="ECO:0000259" key="2">
    <source>
        <dbReference type="Pfam" id="PF01361"/>
    </source>
</evidence>
<dbReference type="GO" id="GO:0016853">
    <property type="term" value="F:isomerase activity"/>
    <property type="evidence" value="ECO:0007669"/>
    <property type="project" value="UniProtKB-KW"/>
</dbReference>
<comment type="caution">
    <text evidence="3">The sequence shown here is derived from an EMBL/GenBank/DDBJ whole genome shotgun (WGS) entry which is preliminary data.</text>
</comment>
<evidence type="ECO:0000256" key="1">
    <source>
        <dbReference type="ARBA" id="ARBA00023235"/>
    </source>
</evidence>
<feature type="domain" description="4-oxalocrotonate tautomerase-like" evidence="2">
    <location>
        <begin position="2"/>
        <end position="58"/>
    </location>
</feature>
<dbReference type="EMBL" id="JXMW01000001">
    <property type="protein sequence ID" value="OQD59751.1"/>
    <property type="molecule type" value="Genomic_DNA"/>
</dbReference>
<evidence type="ECO:0000313" key="3">
    <source>
        <dbReference type="EMBL" id="OQD59751.1"/>
    </source>
</evidence>
<dbReference type="InterPro" id="IPR014347">
    <property type="entry name" value="Tautomerase/MIF_sf"/>
</dbReference>
<proteinExistence type="predicted"/>
<organism evidence="3 4">
    <name type="scientific">Methanobrevibacter arboriphilus JCM 13429 = DSM 1125</name>
    <dbReference type="NCBI Taxonomy" id="1300164"/>
    <lineage>
        <taxon>Archaea</taxon>
        <taxon>Methanobacteriati</taxon>
        <taxon>Methanobacteriota</taxon>
        <taxon>Methanomada group</taxon>
        <taxon>Methanobacteria</taxon>
        <taxon>Methanobacteriales</taxon>
        <taxon>Methanobacteriaceae</taxon>
        <taxon>Methanobrevibacter</taxon>
    </lineage>
</organism>
<keyword evidence="1" id="KW-0413">Isomerase</keyword>
<dbReference type="Proteomes" id="UP000191661">
    <property type="component" value="Unassembled WGS sequence"/>
</dbReference>
<gene>
    <name evidence="3" type="ORF">MBBAR_1c01480</name>
</gene>
<dbReference type="Pfam" id="PF01361">
    <property type="entry name" value="Tautomerase"/>
    <property type="match status" value="1"/>
</dbReference>
<dbReference type="Gene3D" id="3.30.429.10">
    <property type="entry name" value="Macrophage Migration Inhibitory Factor"/>
    <property type="match status" value="1"/>
</dbReference>
<protein>
    <submittedName>
        <fullName evidence="3">Putative tautomerase</fullName>
    </submittedName>
</protein>
<keyword evidence="4" id="KW-1185">Reference proteome</keyword>
<dbReference type="RefSeq" id="WP_080459380.1">
    <property type="nucleotide sequence ID" value="NZ_BBET01000056.1"/>
</dbReference>
<dbReference type="OrthoDB" id="358896at2157"/>
<name>A0A1V6N4Z4_METAZ</name>